<organism evidence="1 2">
    <name type="scientific">Tumebacillus flagellatus</name>
    <dbReference type="NCBI Taxonomy" id="1157490"/>
    <lineage>
        <taxon>Bacteria</taxon>
        <taxon>Bacillati</taxon>
        <taxon>Bacillota</taxon>
        <taxon>Bacilli</taxon>
        <taxon>Bacillales</taxon>
        <taxon>Alicyclobacillaceae</taxon>
        <taxon>Tumebacillus</taxon>
    </lineage>
</organism>
<dbReference type="EMBL" id="JMIR01000018">
    <property type="protein sequence ID" value="KEO82794.1"/>
    <property type="molecule type" value="Genomic_DNA"/>
</dbReference>
<dbReference type="STRING" id="1157490.EL26_13680"/>
<keyword evidence="2" id="KW-1185">Reference proteome</keyword>
<dbReference type="InterPro" id="IPR049253">
    <property type="entry name" value="DUF6886"/>
</dbReference>
<sequence>MLYHFSEEPGIQRFEPRLHPSHPGKPPVVWAIDEGRAPIYFFPRDCPRVCAWKLEGSTEEDVRRFLGSDETRMMIAVEGRWLETLRKTKLYVYHLPEETFALEDHGAGYFTSREAVTPVKVEPVGDLLTRLVEAGVELRITPTLWPLHDALVQSSLHFSMIRMRNAIPR</sequence>
<protein>
    <submittedName>
        <fullName evidence="1">Uncharacterized protein</fullName>
    </submittedName>
</protein>
<evidence type="ECO:0000313" key="2">
    <source>
        <dbReference type="Proteomes" id="UP000027931"/>
    </source>
</evidence>
<name>A0A074LNW5_9BACL</name>
<dbReference type="RefSeq" id="WP_038089452.1">
    <property type="nucleotide sequence ID" value="NZ_JMIR01000018.1"/>
</dbReference>
<evidence type="ECO:0000313" key="1">
    <source>
        <dbReference type="EMBL" id="KEO82794.1"/>
    </source>
</evidence>
<accession>A0A074LNW5</accession>
<dbReference type="eggNOG" id="ENOG5032UAS">
    <property type="taxonomic scope" value="Bacteria"/>
</dbReference>
<dbReference type="AlphaFoldDB" id="A0A074LNW5"/>
<proteinExistence type="predicted"/>
<reference evidence="1 2" key="1">
    <citation type="journal article" date="2013" name="Int. J. Syst. Evol. Microbiol.">
        <title>Tumebacillus flagellatus sp. nov., an alpha-amylase/pullulanase-producing bacterium isolated from cassava wastewater.</title>
        <authorList>
            <person name="Wang Q."/>
            <person name="Xie N."/>
            <person name="Qin Y."/>
            <person name="Shen N."/>
            <person name="Zhu J."/>
            <person name="Mi H."/>
            <person name="Huang R."/>
        </authorList>
    </citation>
    <scope>NUCLEOTIDE SEQUENCE [LARGE SCALE GENOMIC DNA]</scope>
    <source>
        <strain evidence="1 2">GST4</strain>
    </source>
</reference>
<gene>
    <name evidence="1" type="ORF">EL26_13680</name>
</gene>
<dbReference type="Proteomes" id="UP000027931">
    <property type="component" value="Unassembled WGS sequence"/>
</dbReference>
<dbReference type="Pfam" id="PF21820">
    <property type="entry name" value="DUF6886"/>
    <property type="match status" value="1"/>
</dbReference>
<comment type="caution">
    <text evidence="1">The sequence shown here is derived from an EMBL/GenBank/DDBJ whole genome shotgun (WGS) entry which is preliminary data.</text>
</comment>